<dbReference type="Proteomes" id="UP001158045">
    <property type="component" value="Unassembled WGS sequence"/>
</dbReference>
<name>A0ABT6N8Y7_9FIRM</name>
<sequence>MIKVNMLHVFNDLNGKLVYKPFDVFEKPAKTENSDFVRLFR</sequence>
<evidence type="ECO:0000313" key="1">
    <source>
        <dbReference type="EMBL" id="MDH8676876.1"/>
    </source>
</evidence>
<organism evidence="1 2">
    <name type="scientific">Fusibacter bizertensis</name>
    <dbReference type="NCBI Taxonomy" id="1488331"/>
    <lineage>
        <taxon>Bacteria</taxon>
        <taxon>Bacillati</taxon>
        <taxon>Bacillota</taxon>
        <taxon>Clostridia</taxon>
        <taxon>Eubacteriales</taxon>
        <taxon>Eubacteriales Family XII. Incertae Sedis</taxon>
        <taxon>Fusibacter</taxon>
    </lineage>
</organism>
<proteinExistence type="predicted"/>
<protein>
    <submittedName>
        <fullName evidence="1">Uncharacterized protein</fullName>
    </submittedName>
</protein>
<keyword evidence="2" id="KW-1185">Reference proteome</keyword>
<comment type="caution">
    <text evidence="1">The sequence shown here is derived from an EMBL/GenBank/DDBJ whole genome shotgun (WGS) entry which is preliminary data.</text>
</comment>
<gene>
    <name evidence="1" type="ORF">QE109_01890</name>
</gene>
<reference evidence="1 2" key="1">
    <citation type="submission" date="2023-04" db="EMBL/GenBank/DDBJ databases">
        <title>Fusibacter bizertensis strain WBS, isolated from littoral bottom sediments of the Arctic seas - biochemical and genomic analysis.</title>
        <authorList>
            <person name="Brioukhanov A.L."/>
        </authorList>
    </citation>
    <scope>NUCLEOTIDE SEQUENCE [LARGE SCALE GENOMIC DNA]</scope>
    <source>
        <strain evidence="1 2">WBS</strain>
    </source>
</reference>
<dbReference type="EMBL" id="JARYZI010000001">
    <property type="protein sequence ID" value="MDH8676876.1"/>
    <property type="molecule type" value="Genomic_DNA"/>
</dbReference>
<accession>A0ABT6N8Y7</accession>
<evidence type="ECO:0000313" key="2">
    <source>
        <dbReference type="Proteomes" id="UP001158045"/>
    </source>
</evidence>
<dbReference type="RefSeq" id="WP_281092677.1">
    <property type="nucleotide sequence ID" value="NZ_JARYZI010000001.1"/>
</dbReference>